<evidence type="ECO:0000313" key="1">
    <source>
        <dbReference type="EMBL" id="TRL38359.1"/>
    </source>
</evidence>
<protein>
    <submittedName>
        <fullName evidence="1">Uncharacterized protein</fullName>
    </submittedName>
</protein>
<dbReference type="AlphaFoldDB" id="A0A549T911"/>
<dbReference type="Proteomes" id="UP000316781">
    <property type="component" value="Unassembled WGS sequence"/>
</dbReference>
<dbReference type="RefSeq" id="WP_142861372.1">
    <property type="nucleotide sequence ID" value="NZ_VJMF01000002.1"/>
</dbReference>
<accession>A0A549T911</accession>
<gene>
    <name evidence="1" type="ORF">FM996_00585</name>
</gene>
<sequence>MRRRWWNGESAWRLSQHFWIGVGAIERRVRAYGFVRSPRFRRRSPSVPKKAQLAEMRALYESGTAAWAIADRYGREPADIHYLARRHGWARPAGHRERIVSTRRWEPTEAQAEWLRANWISDQTRWDFEHHMRASMDSIRRAAKRMGLPERTQKRLAEARCANSDARRRQDMVVRAINGGASVADLVTHLGMKENTARAYLQKARKRGVMVRSIQLKWSPTEEDRATVAAGYRLGIFIKTIARLLGAPDRCSKHCVFGLAKRMGLDHRNIRANALNVLSPECLATYARTVGNPIDIVQKFYRMSRQLTEREALRALDDYAEALRRFPEIVAYREPLKRYRTVEPRRAPSKAIEARRREFEQHGEAYGLSRLRHSADRSAA</sequence>
<organism evidence="1 2">
    <name type="scientific">Methylosinus sporium</name>
    <dbReference type="NCBI Taxonomy" id="428"/>
    <lineage>
        <taxon>Bacteria</taxon>
        <taxon>Pseudomonadati</taxon>
        <taxon>Pseudomonadota</taxon>
        <taxon>Alphaproteobacteria</taxon>
        <taxon>Hyphomicrobiales</taxon>
        <taxon>Methylocystaceae</taxon>
        <taxon>Methylosinus</taxon>
    </lineage>
</organism>
<dbReference type="EMBL" id="VJMF01000002">
    <property type="protein sequence ID" value="TRL38359.1"/>
    <property type="molecule type" value="Genomic_DNA"/>
</dbReference>
<name>A0A549T911_METSR</name>
<reference evidence="1 2" key="1">
    <citation type="submission" date="2019-07" db="EMBL/GenBank/DDBJ databases">
        <title>Ln-dependent methylotrophs.</title>
        <authorList>
            <person name="Tani A."/>
        </authorList>
    </citation>
    <scope>NUCLEOTIDE SEQUENCE [LARGE SCALE GENOMIC DNA]</scope>
    <source>
        <strain evidence="1 2">SM89A</strain>
    </source>
</reference>
<proteinExistence type="predicted"/>
<comment type="caution">
    <text evidence="1">The sequence shown here is derived from an EMBL/GenBank/DDBJ whole genome shotgun (WGS) entry which is preliminary data.</text>
</comment>
<evidence type="ECO:0000313" key="2">
    <source>
        <dbReference type="Proteomes" id="UP000316781"/>
    </source>
</evidence>